<feature type="compositionally biased region" description="Basic and acidic residues" evidence="1">
    <location>
        <begin position="133"/>
        <end position="169"/>
    </location>
</feature>
<feature type="region of interest" description="Disordered" evidence="1">
    <location>
        <begin position="1"/>
        <end position="27"/>
    </location>
</feature>
<dbReference type="EnsemblPlants" id="ORUFI06G00450.1">
    <property type="protein sequence ID" value="ORUFI06G00450.1"/>
    <property type="gene ID" value="ORUFI06G00450"/>
</dbReference>
<name>A0A0E0PSG5_ORYRU</name>
<sequence>MELGEEKKERKRGSKSQMEEGESINVRNQRVVLEERRNQRQLLNRKLRSIQRKHNIWRTQRKNKRKARSRETRRLQFKDSSSKEQDITTSKLVHVQKPNEFISMKTSKGFKGNKEKEKNNSMDMQKVESGVIQKEKQSKSSMEIEEKESGVIQKEKQSKSSMEIEEKESGAIWKETQSKSGKEKGEGRNIDLMEGNDNFIVFGTTASI</sequence>
<dbReference type="Gramene" id="ORUFI06G00450.1">
    <property type="protein sequence ID" value="ORUFI06G00450.1"/>
    <property type="gene ID" value="ORUFI06G00450"/>
</dbReference>
<reference evidence="2" key="2">
    <citation type="submission" date="2015-06" db="UniProtKB">
        <authorList>
            <consortium name="EnsemblPlants"/>
        </authorList>
    </citation>
    <scope>IDENTIFICATION</scope>
</reference>
<feature type="compositionally biased region" description="Basic residues" evidence="1">
    <location>
        <begin position="53"/>
        <end position="68"/>
    </location>
</feature>
<dbReference type="OMA" id="HNIWRTQ"/>
<reference evidence="3" key="1">
    <citation type="submission" date="2013-06" db="EMBL/GenBank/DDBJ databases">
        <authorList>
            <person name="Zhao Q."/>
        </authorList>
    </citation>
    <scope>NUCLEOTIDE SEQUENCE</scope>
    <source>
        <strain evidence="3">cv. W1943</strain>
    </source>
</reference>
<dbReference type="Proteomes" id="UP000008022">
    <property type="component" value="Unassembled WGS sequence"/>
</dbReference>
<feature type="compositionally biased region" description="Basic and acidic residues" evidence="1">
    <location>
        <begin position="176"/>
        <end position="191"/>
    </location>
</feature>
<dbReference type="HOGENOM" id="CLU_099705_0_0_1"/>
<evidence type="ECO:0000313" key="2">
    <source>
        <dbReference type="EnsemblPlants" id="ORUFI06G00450.1"/>
    </source>
</evidence>
<evidence type="ECO:0000256" key="1">
    <source>
        <dbReference type="SAM" id="MobiDB-lite"/>
    </source>
</evidence>
<proteinExistence type="predicted"/>
<feature type="region of interest" description="Disordered" evidence="1">
    <location>
        <begin position="109"/>
        <end position="191"/>
    </location>
</feature>
<feature type="compositionally biased region" description="Basic and acidic residues" evidence="1">
    <location>
        <begin position="69"/>
        <end position="86"/>
    </location>
</feature>
<dbReference type="AlphaFoldDB" id="A0A0E0PSG5"/>
<accession>A0A0E0PSG5</accession>
<organism evidence="2 3">
    <name type="scientific">Oryza rufipogon</name>
    <name type="common">Brownbeard rice</name>
    <name type="synonym">Asian wild rice</name>
    <dbReference type="NCBI Taxonomy" id="4529"/>
    <lineage>
        <taxon>Eukaryota</taxon>
        <taxon>Viridiplantae</taxon>
        <taxon>Streptophyta</taxon>
        <taxon>Embryophyta</taxon>
        <taxon>Tracheophyta</taxon>
        <taxon>Spermatophyta</taxon>
        <taxon>Magnoliopsida</taxon>
        <taxon>Liliopsida</taxon>
        <taxon>Poales</taxon>
        <taxon>Poaceae</taxon>
        <taxon>BOP clade</taxon>
        <taxon>Oryzoideae</taxon>
        <taxon>Oryzeae</taxon>
        <taxon>Oryzinae</taxon>
        <taxon>Oryza</taxon>
    </lineage>
</organism>
<protein>
    <submittedName>
        <fullName evidence="2">Uncharacterized protein</fullName>
    </submittedName>
</protein>
<keyword evidence="3" id="KW-1185">Reference proteome</keyword>
<evidence type="ECO:0000313" key="3">
    <source>
        <dbReference type="Proteomes" id="UP000008022"/>
    </source>
</evidence>
<feature type="region of interest" description="Disordered" evidence="1">
    <location>
        <begin position="53"/>
        <end position="89"/>
    </location>
</feature>